<dbReference type="Proteomes" id="UP000654345">
    <property type="component" value="Unassembled WGS sequence"/>
</dbReference>
<evidence type="ECO:0000256" key="5">
    <source>
        <dbReference type="ARBA" id="ARBA00022692"/>
    </source>
</evidence>
<dbReference type="InterPro" id="IPR036034">
    <property type="entry name" value="PDZ_sf"/>
</dbReference>
<evidence type="ECO:0000313" key="14">
    <source>
        <dbReference type="Proteomes" id="UP000654345"/>
    </source>
</evidence>
<dbReference type="Pfam" id="PF02163">
    <property type="entry name" value="Peptidase_M50"/>
    <property type="match status" value="2"/>
</dbReference>
<feature type="transmembrane region" description="Helical" evidence="11">
    <location>
        <begin position="6"/>
        <end position="26"/>
    </location>
</feature>
<dbReference type="InterPro" id="IPR041489">
    <property type="entry name" value="PDZ_6"/>
</dbReference>
<evidence type="ECO:0000256" key="11">
    <source>
        <dbReference type="SAM" id="Phobius"/>
    </source>
</evidence>
<comment type="caution">
    <text evidence="13">The sequence shown here is derived from an EMBL/GenBank/DDBJ whole genome shotgun (WGS) entry which is preliminary data.</text>
</comment>
<feature type="transmembrane region" description="Helical" evidence="11">
    <location>
        <begin position="322"/>
        <end position="342"/>
    </location>
</feature>
<dbReference type="GO" id="GO:0008237">
    <property type="term" value="F:metallopeptidase activity"/>
    <property type="evidence" value="ECO:0007669"/>
    <property type="project" value="UniProtKB-KW"/>
</dbReference>
<keyword evidence="6" id="KW-0378">Hydrolase</keyword>
<evidence type="ECO:0000256" key="7">
    <source>
        <dbReference type="ARBA" id="ARBA00022833"/>
    </source>
</evidence>
<evidence type="ECO:0000256" key="3">
    <source>
        <dbReference type="ARBA" id="ARBA00007931"/>
    </source>
</evidence>
<feature type="transmembrane region" description="Helical" evidence="11">
    <location>
        <begin position="137"/>
        <end position="159"/>
    </location>
</feature>
<dbReference type="InterPro" id="IPR004387">
    <property type="entry name" value="Pept_M50_Zn"/>
</dbReference>
<evidence type="ECO:0000313" key="13">
    <source>
        <dbReference type="EMBL" id="GHO52259.1"/>
    </source>
</evidence>
<name>A0ABQ3UHR4_9CHLR</name>
<dbReference type="EMBL" id="BNJG01000001">
    <property type="protein sequence ID" value="GHO52259.1"/>
    <property type="molecule type" value="Genomic_DNA"/>
</dbReference>
<gene>
    <name evidence="13" type="ORF">KSB_07340</name>
</gene>
<keyword evidence="7" id="KW-0862">Zinc</keyword>
<keyword evidence="4" id="KW-0645">Protease</keyword>
<dbReference type="Gene3D" id="2.30.42.10">
    <property type="match status" value="1"/>
</dbReference>
<evidence type="ECO:0000259" key="12">
    <source>
        <dbReference type="PROSITE" id="PS50106"/>
    </source>
</evidence>
<sequence>MNNWYLLAAIPVFGLLVLVHEFGHFITARWAGIRVDEFGIGLPPRLVGFRRRPQGGWEVVWFGGRSEQMEGLESPLTGTSGGVSQGHASAKQNTIYSINLLPIGGFVRMPGEDGDAHDENGHYDSESFAAKPAGKRIVVLCAGVIMNVLLAIVLFTIAYGQGEPTTPAIIAQVNAGSPAAAAGLHADDKILSVNGQSVTQFQEVKDIVDKVSTQSKGQQTVDVKLVVERKGEPQPLHMTVHALVNPPADKGHLGVLGKTVNVSIPLWQAPIRGIQQTLSTTRLFIVTIGQMIVGAIQPQIAGPVGIVKITGEVAQTVPVVGWWYILNLTAMLSINLAIVNILPFPALDGGRVVLIFIEMIRGGKRLRPEREGLINLVGMAILLTLMVVVTVSDVLHWGG</sequence>
<comment type="similarity">
    <text evidence="3">Belongs to the peptidase M50B family.</text>
</comment>
<comment type="cofactor">
    <cofactor evidence="1">
        <name>Zn(2+)</name>
        <dbReference type="ChEBI" id="CHEBI:29105"/>
    </cofactor>
</comment>
<dbReference type="PROSITE" id="PS50106">
    <property type="entry name" value="PDZ"/>
    <property type="match status" value="1"/>
</dbReference>
<accession>A0ABQ3UHR4</accession>
<dbReference type="PANTHER" id="PTHR42837:SF2">
    <property type="entry name" value="MEMBRANE METALLOPROTEASE ARASP2, CHLOROPLASTIC-RELATED"/>
    <property type="match status" value="1"/>
</dbReference>
<dbReference type="SMART" id="SM00228">
    <property type="entry name" value="PDZ"/>
    <property type="match status" value="1"/>
</dbReference>
<evidence type="ECO:0000256" key="6">
    <source>
        <dbReference type="ARBA" id="ARBA00022801"/>
    </source>
</evidence>
<evidence type="ECO:0000256" key="9">
    <source>
        <dbReference type="ARBA" id="ARBA00023049"/>
    </source>
</evidence>
<dbReference type="CDD" id="cd06163">
    <property type="entry name" value="S2P-M50_PDZ_RseP-like"/>
    <property type="match status" value="1"/>
</dbReference>
<keyword evidence="9 13" id="KW-0482">Metalloprotease</keyword>
<keyword evidence="10 11" id="KW-0472">Membrane</keyword>
<dbReference type="RefSeq" id="WP_201369185.1">
    <property type="nucleotide sequence ID" value="NZ_BNJG01000001.1"/>
</dbReference>
<keyword evidence="8 11" id="KW-1133">Transmembrane helix</keyword>
<dbReference type="PANTHER" id="PTHR42837">
    <property type="entry name" value="REGULATOR OF SIGMA-E PROTEASE RSEP"/>
    <property type="match status" value="1"/>
</dbReference>
<dbReference type="InterPro" id="IPR008915">
    <property type="entry name" value="Peptidase_M50"/>
</dbReference>
<keyword evidence="5 11" id="KW-0812">Transmembrane</keyword>
<comment type="subcellular location">
    <subcellularLocation>
        <location evidence="2">Membrane</location>
        <topology evidence="2">Multi-pass membrane protein</topology>
    </subcellularLocation>
</comment>
<evidence type="ECO:0000256" key="2">
    <source>
        <dbReference type="ARBA" id="ARBA00004141"/>
    </source>
</evidence>
<feature type="domain" description="PDZ" evidence="12">
    <location>
        <begin position="155"/>
        <end position="231"/>
    </location>
</feature>
<feature type="transmembrane region" description="Helical" evidence="11">
    <location>
        <begin position="373"/>
        <end position="397"/>
    </location>
</feature>
<evidence type="ECO:0000256" key="4">
    <source>
        <dbReference type="ARBA" id="ARBA00022670"/>
    </source>
</evidence>
<evidence type="ECO:0000256" key="8">
    <source>
        <dbReference type="ARBA" id="ARBA00022989"/>
    </source>
</evidence>
<evidence type="ECO:0000256" key="1">
    <source>
        <dbReference type="ARBA" id="ARBA00001947"/>
    </source>
</evidence>
<evidence type="ECO:0000256" key="10">
    <source>
        <dbReference type="ARBA" id="ARBA00023136"/>
    </source>
</evidence>
<dbReference type="SUPFAM" id="SSF50156">
    <property type="entry name" value="PDZ domain-like"/>
    <property type="match status" value="1"/>
</dbReference>
<protein>
    <submittedName>
        <fullName evidence="13">RIP metalloprotease RseP</fullName>
    </submittedName>
</protein>
<proteinExistence type="inferred from homology"/>
<organism evidence="13 14">
    <name type="scientific">Ktedonobacter robiniae</name>
    <dbReference type="NCBI Taxonomy" id="2778365"/>
    <lineage>
        <taxon>Bacteria</taxon>
        <taxon>Bacillati</taxon>
        <taxon>Chloroflexota</taxon>
        <taxon>Ktedonobacteria</taxon>
        <taxon>Ktedonobacterales</taxon>
        <taxon>Ktedonobacteraceae</taxon>
        <taxon>Ktedonobacter</taxon>
    </lineage>
</organism>
<dbReference type="InterPro" id="IPR001478">
    <property type="entry name" value="PDZ"/>
</dbReference>
<reference evidence="13 14" key="1">
    <citation type="journal article" date="2021" name="Int. J. Syst. Evol. Microbiol.">
        <title>Reticulibacter mediterranei gen. nov., sp. nov., within the new family Reticulibacteraceae fam. nov., and Ktedonospora formicarum gen. nov., sp. nov., Ktedonobacter robiniae sp. nov., Dictyobacter formicarum sp. nov. and Dictyobacter arantiisoli sp. nov., belonging to the class Ktedonobacteria.</title>
        <authorList>
            <person name="Yabe S."/>
            <person name="Zheng Y."/>
            <person name="Wang C.M."/>
            <person name="Sakai Y."/>
            <person name="Abe K."/>
            <person name="Yokota A."/>
            <person name="Donadio S."/>
            <person name="Cavaletti L."/>
            <person name="Monciardini P."/>
        </authorList>
    </citation>
    <scope>NUCLEOTIDE SEQUENCE [LARGE SCALE GENOMIC DNA]</scope>
    <source>
        <strain evidence="13 14">SOSP1-30</strain>
    </source>
</reference>
<dbReference type="Pfam" id="PF17820">
    <property type="entry name" value="PDZ_6"/>
    <property type="match status" value="1"/>
</dbReference>
<keyword evidence="14" id="KW-1185">Reference proteome</keyword>